<accession>A0A428Q7G3</accession>
<gene>
    <name evidence="3" type="ORF">CEP51_013658</name>
</gene>
<feature type="domain" description="AMP-dependent synthetase/ligase" evidence="2">
    <location>
        <begin position="35"/>
        <end position="338"/>
    </location>
</feature>
<evidence type="ECO:0000313" key="4">
    <source>
        <dbReference type="Proteomes" id="UP000287972"/>
    </source>
</evidence>
<dbReference type="InterPro" id="IPR000873">
    <property type="entry name" value="AMP-dep_synth/lig_dom"/>
</dbReference>
<organism evidence="3 4">
    <name type="scientific">Fusarium floridanum</name>
    <dbReference type="NCBI Taxonomy" id="1325733"/>
    <lineage>
        <taxon>Eukaryota</taxon>
        <taxon>Fungi</taxon>
        <taxon>Dikarya</taxon>
        <taxon>Ascomycota</taxon>
        <taxon>Pezizomycotina</taxon>
        <taxon>Sordariomycetes</taxon>
        <taxon>Hypocreomycetidae</taxon>
        <taxon>Hypocreales</taxon>
        <taxon>Nectriaceae</taxon>
        <taxon>Fusarium</taxon>
        <taxon>Fusarium solani species complex</taxon>
    </lineage>
</organism>
<sequence>MTTYKTPLPALYASTRDHPSRTSLRIPREGNAELSWKDITFTDFTKDIEACARYWANEFLGRGIKERSVIGLWLKGSSYTDLVHIWGIYRAGFIPQLVSLKMTDPSVVYNLLKKSKAAALIHDAGFQSVVDQSPVKAYPAEDILTSNYDHLPLPPLEMSPEAEEVIMIYHTSGSTSGIPKLVPLTAKWFDCVISKTARIDEILPSTRPERVQVSIGSFSHIGSTMLLIDAICRGSCFVLPTEIPYSNDELQQIIIGCNDIIDQCGLTRLNMFPAFLSNVLHEARRDASLLKALQGLEYIMYGGSALDPTDEAWACSQGLHLVNVFGSTEVGVMMISEDTTNPAYLTTLPGSTYEYVPLEEDTHMDEQLLELVVVPESADCPDVSLRSSEDGKFHTGDFFVEVKPGQFVAKGRNDDWIKMAMALRCDTGSIEANAMETCGDDLIDSVVVVGAGRPSPSMIVELREGASIGPEENDTEIGHWRIKNEILFRINPFHKRRYMHERIDDARFILIVPRGTLPRTATKGNIRRKQVEEMFKSRLDKVYKEWTMPKDSVQGNHYLIVN</sequence>
<dbReference type="GO" id="GO:0031956">
    <property type="term" value="F:medium-chain fatty acid-CoA ligase activity"/>
    <property type="evidence" value="ECO:0007669"/>
    <property type="project" value="TreeGrafter"/>
</dbReference>
<comment type="caution">
    <text evidence="3">The sequence shown here is derived from an EMBL/GenBank/DDBJ whole genome shotgun (WGS) entry which is preliminary data.</text>
</comment>
<dbReference type="Pfam" id="PF23562">
    <property type="entry name" value="AMP-binding_C_3"/>
    <property type="match status" value="1"/>
</dbReference>
<dbReference type="SUPFAM" id="SSF56801">
    <property type="entry name" value="Acetyl-CoA synthetase-like"/>
    <property type="match status" value="1"/>
</dbReference>
<dbReference type="Proteomes" id="UP000287972">
    <property type="component" value="Unassembled WGS sequence"/>
</dbReference>
<keyword evidence="4" id="KW-1185">Reference proteome</keyword>
<dbReference type="PANTHER" id="PTHR43201">
    <property type="entry name" value="ACYL-COA SYNTHETASE"/>
    <property type="match status" value="1"/>
</dbReference>
<name>A0A428Q7G3_9HYPO</name>
<dbReference type="InterPro" id="IPR042099">
    <property type="entry name" value="ANL_N_sf"/>
</dbReference>
<dbReference type="Gene3D" id="3.40.50.12780">
    <property type="entry name" value="N-terminal domain of ligase-like"/>
    <property type="match status" value="1"/>
</dbReference>
<protein>
    <recommendedName>
        <fullName evidence="2">AMP-dependent synthetase/ligase domain-containing protein</fullName>
    </recommendedName>
</protein>
<evidence type="ECO:0000313" key="3">
    <source>
        <dbReference type="EMBL" id="RSL61246.1"/>
    </source>
</evidence>
<dbReference type="Pfam" id="PF00501">
    <property type="entry name" value="AMP-binding"/>
    <property type="match status" value="1"/>
</dbReference>
<dbReference type="PANTHER" id="PTHR43201:SF8">
    <property type="entry name" value="ACYL-COA SYNTHETASE FAMILY MEMBER 3"/>
    <property type="match status" value="1"/>
</dbReference>
<proteinExistence type="inferred from homology"/>
<dbReference type="EMBL" id="NKCL01000578">
    <property type="protein sequence ID" value="RSL61246.1"/>
    <property type="molecule type" value="Genomic_DNA"/>
</dbReference>
<dbReference type="GO" id="GO:0006631">
    <property type="term" value="P:fatty acid metabolic process"/>
    <property type="evidence" value="ECO:0007669"/>
    <property type="project" value="TreeGrafter"/>
</dbReference>
<reference evidence="3 4" key="1">
    <citation type="submission" date="2017-06" db="EMBL/GenBank/DDBJ databases">
        <title>Comparative genomic analysis of Ambrosia Fusariam Clade fungi.</title>
        <authorList>
            <person name="Stajich J.E."/>
            <person name="Carrillo J."/>
            <person name="Kijimoto T."/>
            <person name="Eskalen A."/>
            <person name="O'Donnell K."/>
            <person name="Kasson M."/>
        </authorList>
    </citation>
    <scope>NUCLEOTIDE SEQUENCE [LARGE SCALE GENOMIC DNA]</scope>
    <source>
        <strain evidence="3 4">NRRL62606</strain>
    </source>
</reference>
<evidence type="ECO:0000256" key="1">
    <source>
        <dbReference type="ARBA" id="ARBA00006432"/>
    </source>
</evidence>
<dbReference type="AlphaFoldDB" id="A0A428Q7G3"/>
<evidence type="ECO:0000259" key="2">
    <source>
        <dbReference type="Pfam" id="PF00501"/>
    </source>
</evidence>
<comment type="similarity">
    <text evidence="1">Belongs to the ATP-dependent AMP-binding enzyme family.</text>
</comment>